<dbReference type="Proteomes" id="UP001473302">
    <property type="component" value="Unassembled WGS sequence"/>
</dbReference>
<name>A0ABP9Z0V7_9FUNG</name>
<evidence type="ECO:0000313" key="2">
    <source>
        <dbReference type="Proteomes" id="UP001473302"/>
    </source>
</evidence>
<proteinExistence type="predicted"/>
<comment type="caution">
    <text evidence="1">The sequence shown here is derived from an EMBL/GenBank/DDBJ whole genome shotgun (WGS) entry which is preliminary data.</text>
</comment>
<protein>
    <submittedName>
        <fullName evidence="1">Uncharacterized protein</fullName>
    </submittedName>
</protein>
<gene>
    <name evidence="1" type="ORF">MFLAVUS_006205</name>
</gene>
<accession>A0ABP9Z0V7</accession>
<keyword evidence="2" id="KW-1185">Reference proteome</keyword>
<sequence length="228" mass="26145">MTIVYIETHLTQDPVYNFQDKSATFTIALSELSITCHIHRQENLSYIHQNELRSGDIVKIQGVFVTNKTVNTVDTFIKIHTIRIVSHEIQGGGSKKRKVDEICCKSPNLLQQYKEVTLDFSEYYFLLSGQAYSILDNYSVRQLTNQNPIQAKADLLSDMLRQLYEIYKKFSDDGINQLHVVNFVNTATSFIKTLKQINSSYDGLLPENIMLGPKVPLPSFIYHAFINE</sequence>
<evidence type="ECO:0000313" key="1">
    <source>
        <dbReference type="EMBL" id="GAA5812747.1"/>
    </source>
</evidence>
<organism evidence="1 2">
    <name type="scientific">Mucor flavus</name>
    <dbReference type="NCBI Taxonomy" id="439312"/>
    <lineage>
        <taxon>Eukaryota</taxon>
        <taxon>Fungi</taxon>
        <taxon>Fungi incertae sedis</taxon>
        <taxon>Mucoromycota</taxon>
        <taxon>Mucoromycotina</taxon>
        <taxon>Mucoromycetes</taxon>
        <taxon>Mucorales</taxon>
        <taxon>Mucorineae</taxon>
        <taxon>Mucoraceae</taxon>
        <taxon>Mucor</taxon>
    </lineage>
</organism>
<dbReference type="EMBL" id="BAABUK010000014">
    <property type="protein sequence ID" value="GAA5812747.1"/>
    <property type="molecule type" value="Genomic_DNA"/>
</dbReference>
<reference evidence="1 2" key="1">
    <citation type="submission" date="2024-04" db="EMBL/GenBank/DDBJ databases">
        <title>genome sequences of Mucor flavus KT1a and Helicostylum pulchrum KT1b strains isolated from the surface of a dry-aged beef.</title>
        <authorList>
            <person name="Toyotome T."/>
            <person name="Hosono M."/>
            <person name="Torimaru M."/>
            <person name="Fukuda K."/>
            <person name="Mikami N."/>
        </authorList>
    </citation>
    <scope>NUCLEOTIDE SEQUENCE [LARGE SCALE GENOMIC DNA]</scope>
    <source>
        <strain evidence="1 2">KT1a</strain>
    </source>
</reference>